<sequence>MSPIPSRQPGSWSWSVRVACSALATTFADTPEPPYVAVIFTSTRTEGDNGYVAMAESMNELASKQPGFLGVESARDDIGITVSYWVDQAAAQAWKEVAAHCLAQRKGREIWYQDYRVRIATVDRDYSMNSSLFPAQQGTAIPRNATDGDGRCQ</sequence>
<dbReference type="PANTHER" id="PTHR37811:SF2">
    <property type="entry name" value="ABM DOMAIN-CONTAINING PROTEIN"/>
    <property type="match status" value="1"/>
</dbReference>
<dbReference type="AlphaFoldDB" id="A0A1M4UVX0"/>
<proteinExistence type="predicted"/>
<keyword evidence="3" id="KW-1185">Reference proteome</keyword>
<dbReference type="InterPro" id="IPR007138">
    <property type="entry name" value="ABM_dom"/>
</dbReference>
<evidence type="ECO:0000313" key="2">
    <source>
        <dbReference type="EMBL" id="SHE60921.1"/>
    </source>
</evidence>
<dbReference type="SUPFAM" id="SSF54909">
    <property type="entry name" value="Dimeric alpha+beta barrel"/>
    <property type="match status" value="1"/>
</dbReference>
<keyword evidence="2" id="KW-0560">Oxidoreductase</keyword>
<protein>
    <submittedName>
        <fullName evidence="2">Heme-degrading monooxygenase HmoA</fullName>
    </submittedName>
</protein>
<dbReference type="Proteomes" id="UP000184295">
    <property type="component" value="Unassembled WGS sequence"/>
</dbReference>
<dbReference type="EMBL" id="FQUL01000012">
    <property type="protein sequence ID" value="SHE60921.1"/>
    <property type="molecule type" value="Genomic_DNA"/>
</dbReference>
<dbReference type="STRING" id="1121881.SAMN02745225_01118"/>
<evidence type="ECO:0000259" key="1">
    <source>
        <dbReference type="Pfam" id="PF03992"/>
    </source>
</evidence>
<dbReference type="GO" id="GO:0004497">
    <property type="term" value="F:monooxygenase activity"/>
    <property type="evidence" value="ECO:0007669"/>
    <property type="project" value="UniProtKB-KW"/>
</dbReference>
<reference evidence="3" key="1">
    <citation type="submission" date="2016-11" db="EMBL/GenBank/DDBJ databases">
        <authorList>
            <person name="Varghese N."/>
            <person name="Submissions S."/>
        </authorList>
    </citation>
    <scope>NUCLEOTIDE SEQUENCE [LARGE SCALE GENOMIC DNA]</scope>
    <source>
        <strain evidence="3">DSM 19514</strain>
    </source>
</reference>
<dbReference type="PANTHER" id="PTHR37811">
    <property type="entry name" value="BLL5343 PROTEIN"/>
    <property type="match status" value="1"/>
</dbReference>
<accession>A0A1M4UVX0</accession>
<keyword evidence="2" id="KW-0503">Monooxygenase</keyword>
<gene>
    <name evidence="2" type="ORF">SAMN02745225_01118</name>
</gene>
<evidence type="ECO:0000313" key="3">
    <source>
        <dbReference type="Proteomes" id="UP000184295"/>
    </source>
</evidence>
<feature type="domain" description="ABM" evidence="1">
    <location>
        <begin position="34"/>
        <end position="100"/>
    </location>
</feature>
<dbReference type="InterPro" id="IPR011008">
    <property type="entry name" value="Dimeric_a/b-barrel"/>
</dbReference>
<dbReference type="InterPro" id="IPR052936">
    <property type="entry name" value="Jasmonate_Hydroxylase-like"/>
</dbReference>
<dbReference type="Pfam" id="PF03992">
    <property type="entry name" value="ABM"/>
    <property type="match status" value="1"/>
</dbReference>
<dbReference type="Gene3D" id="3.30.70.100">
    <property type="match status" value="1"/>
</dbReference>
<name>A0A1M4UVX0_9ACTN</name>
<organism evidence="2 3">
    <name type="scientific">Ferrithrix thermotolerans DSM 19514</name>
    <dbReference type="NCBI Taxonomy" id="1121881"/>
    <lineage>
        <taxon>Bacteria</taxon>
        <taxon>Bacillati</taxon>
        <taxon>Actinomycetota</taxon>
        <taxon>Acidimicrobiia</taxon>
        <taxon>Acidimicrobiales</taxon>
        <taxon>Acidimicrobiaceae</taxon>
        <taxon>Ferrithrix</taxon>
    </lineage>
</organism>